<dbReference type="RefSeq" id="WP_204792758.1">
    <property type="nucleotide sequence ID" value="NZ_JACSNQ010000003.1"/>
</dbReference>
<evidence type="ECO:0000313" key="2">
    <source>
        <dbReference type="EMBL" id="MBM6774391.1"/>
    </source>
</evidence>
<protein>
    <submittedName>
        <fullName evidence="2">Uncharacterized protein</fullName>
    </submittedName>
</protein>
<sequence>MTARPGDGAHVEPNAGLRPRRSEYYDMSADEVFRRYWGWYRRIRALYLALSALIGLAAIVSFVLGSVLLYAVGLAAIVALALVLQTKINRRFVRLVAILDTDCDVQKWRSVINLLRTHLRRKRSLRTCKLYLAVADFEECRPADALARMAGLRISAWNPQAVSLHQGRAVNANELGDTATRDAELAALRELCSRGLPAARAIARDQVESLELIFRPRDSWGEKDLALIEAHLAKAASHRECVSWELHLAEYHLLHGDAVAAAQLLGEGRLAPMTPRARRRRDELARQLRRLAG</sequence>
<name>A0ABS2F088_9ACTN</name>
<keyword evidence="1" id="KW-0812">Transmembrane</keyword>
<accession>A0ABS2F088</accession>
<gene>
    <name evidence="2" type="ORF">H9X80_02330</name>
</gene>
<dbReference type="EMBL" id="JACSNQ010000003">
    <property type="protein sequence ID" value="MBM6774391.1"/>
    <property type="molecule type" value="Genomic_DNA"/>
</dbReference>
<feature type="transmembrane region" description="Helical" evidence="1">
    <location>
        <begin position="67"/>
        <end position="84"/>
    </location>
</feature>
<dbReference type="Proteomes" id="UP000712527">
    <property type="component" value="Unassembled WGS sequence"/>
</dbReference>
<evidence type="ECO:0000256" key="1">
    <source>
        <dbReference type="SAM" id="Phobius"/>
    </source>
</evidence>
<evidence type="ECO:0000313" key="3">
    <source>
        <dbReference type="Proteomes" id="UP000712527"/>
    </source>
</evidence>
<proteinExistence type="predicted"/>
<feature type="transmembrane region" description="Helical" evidence="1">
    <location>
        <begin position="43"/>
        <end position="61"/>
    </location>
</feature>
<keyword evidence="1" id="KW-1133">Transmembrane helix</keyword>
<organism evidence="2 3">
    <name type="scientific">Olsenella profusa</name>
    <dbReference type="NCBI Taxonomy" id="138595"/>
    <lineage>
        <taxon>Bacteria</taxon>
        <taxon>Bacillati</taxon>
        <taxon>Actinomycetota</taxon>
        <taxon>Coriobacteriia</taxon>
        <taxon>Coriobacteriales</taxon>
        <taxon>Atopobiaceae</taxon>
        <taxon>Olsenella</taxon>
    </lineage>
</organism>
<keyword evidence="1" id="KW-0472">Membrane</keyword>
<keyword evidence="3" id="KW-1185">Reference proteome</keyword>
<reference evidence="2 3" key="1">
    <citation type="journal article" date="2021" name="Sci. Rep.">
        <title>The distribution of antibiotic resistance genes in chicken gut microbiota commensals.</title>
        <authorList>
            <person name="Juricova H."/>
            <person name="Matiasovicova J."/>
            <person name="Kubasova T."/>
            <person name="Cejkova D."/>
            <person name="Rychlik I."/>
        </authorList>
    </citation>
    <scope>NUCLEOTIDE SEQUENCE [LARGE SCALE GENOMIC DNA]</scope>
    <source>
        <strain evidence="2 3">An794</strain>
    </source>
</reference>
<comment type="caution">
    <text evidence="2">The sequence shown here is derived from an EMBL/GenBank/DDBJ whole genome shotgun (WGS) entry which is preliminary data.</text>
</comment>